<accession>A0A1I6Y7Q9</accession>
<dbReference type="AlphaFoldDB" id="A0A1I6Y7Q9"/>
<dbReference type="GO" id="GO:0004553">
    <property type="term" value="F:hydrolase activity, hydrolyzing O-glycosyl compounds"/>
    <property type="evidence" value="ECO:0007669"/>
    <property type="project" value="UniProtKB-ARBA"/>
</dbReference>
<dbReference type="InterPro" id="IPR013320">
    <property type="entry name" value="ConA-like_dom_sf"/>
</dbReference>
<dbReference type="GO" id="GO:0005615">
    <property type="term" value="C:extracellular space"/>
    <property type="evidence" value="ECO:0007669"/>
    <property type="project" value="TreeGrafter"/>
</dbReference>
<dbReference type="SUPFAM" id="SSF49899">
    <property type="entry name" value="Concanavalin A-like lectins/glucanases"/>
    <property type="match status" value="1"/>
</dbReference>
<evidence type="ECO:0000313" key="5">
    <source>
        <dbReference type="EMBL" id="SFT46516.1"/>
    </source>
</evidence>
<dbReference type="SMART" id="SM00560">
    <property type="entry name" value="LamGL"/>
    <property type="match status" value="1"/>
</dbReference>
<dbReference type="EMBL" id="FPAS01000001">
    <property type="protein sequence ID" value="SFT46516.1"/>
    <property type="molecule type" value="Genomic_DNA"/>
</dbReference>
<dbReference type="InterPro" id="IPR043543">
    <property type="entry name" value="PAPPA/PAPPA2"/>
</dbReference>
<keyword evidence="6" id="KW-1185">Reference proteome</keyword>
<dbReference type="OrthoDB" id="9801383at2"/>
<evidence type="ECO:0000256" key="2">
    <source>
        <dbReference type="ARBA" id="ARBA00023157"/>
    </source>
</evidence>
<dbReference type="Proteomes" id="UP000236454">
    <property type="component" value="Unassembled WGS sequence"/>
</dbReference>
<feature type="signal peptide" evidence="3">
    <location>
        <begin position="1"/>
        <end position="20"/>
    </location>
</feature>
<reference evidence="5 6" key="1">
    <citation type="submission" date="2016-10" db="EMBL/GenBank/DDBJ databases">
        <authorList>
            <person name="de Groot N.N."/>
        </authorList>
    </citation>
    <scope>NUCLEOTIDE SEQUENCE [LARGE SCALE GENOMIC DNA]</scope>
    <source>
        <strain evidence="5 6">CGMCC 1.7005</strain>
    </source>
</reference>
<dbReference type="Pfam" id="PF18962">
    <property type="entry name" value="Por_Secre_tail"/>
    <property type="match status" value="1"/>
</dbReference>
<dbReference type="STRING" id="477690.SAMN05216474_0710"/>
<name>A0A1I6Y7Q9_9FLAO</name>
<evidence type="ECO:0000256" key="3">
    <source>
        <dbReference type="SAM" id="SignalP"/>
    </source>
</evidence>
<feature type="chain" id="PRO_5014873726" evidence="3">
    <location>
        <begin position="21"/>
        <end position="566"/>
    </location>
</feature>
<dbReference type="Pfam" id="PF13385">
    <property type="entry name" value="Laminin_G_3"/>
    <property type="match status" value="1"/>
</dbReference>
<dbReference type="InterPro" id="IPR026444">
    <property type="entry name" value="Secre_tail"/>
</dbReference>
<dbReference type="GO" id="GO:0006508">
    <property type="term" value="P:proteolysis"/>
    <property type="evidence" value="ECO:0007669"/>
    <property type="project" value="TreeGrafter"/>
</dbReference>
<dbReference type="RefSeq" id="WP_090246397.1">
    <property type="nucleotide sequence ID" value="NZ_FPAS01000001.1"/>
</dbReference>
<dbReference type="NCBIfam" id="TIGR04183">
    <property type="entry name" value="Por_Secre_tail"/>
    <property type="match status" value="1"/>
</dbReference>
<feature type="domain" description="LamG-like jellyroll fold" evidence="4">
    <location>
        <begin position="46"/>
        <end position="188"/>
    </location>
</feature>
<proteinExistence type="predicted"/>
<dbReference type="GO" id="GO:0007166">
    <property type="term" value="P:cell surface receptor signaling pathway"/>
    <property type="evidence" value="ECO:0007669"/>
    <property type="project" value="TreeGrafter"/>
</dbReference>
<evidence type="ECO:0000259" key="4">
    <source>
        <dbReference type="SMART" id="SM00560"/>
    </source>
</evidence>
<dbReference type="PANTHER" id="PTHR46130:SF3">
    <property type="entry name" value="CHROMOSOME UNDETERMINED SCAFFOLD_33, WHOLE GENOME SHOTGUN SEQUENCE"/>
    <property type="match status" value="1"/>
</dbReference>
<dbReference type="InterPro" id="IPR006558">
    <property type="entry name" value="LamG-like"/>
</dbReference>
<evidence type="ECO:0000256" key="1">
    <source>
        <dbReference type="ARBA" id="ARBA00022729"/>
    </source>
</evidence>
<sequence length="566" mass="60059">MKLKNRILLTCLFLGSLSHAQVGLDFDGSNDYVNCGTNSSTAITGNALTVEAWVKAGSFGSASTSNAIVNRINNTFQDNDGFALSLGNNGVVTAEIGYGTTTFPYAVQHSTSANEVSLNTWTHVAMTFDGSFLKIYVDGVLSTSTTADYPMTASTQPLAIGYRPQYNQSYFDGIIDEVRVWNTVRTQAEIVQSMNTGACLQSPTGLQAYYSFEQGTPQGGNASQVNLTDDSGNGNSGVLNNFALLGATSNYVGGATVSGDVNYYLLESSCLSYTSPSGQVWTTSGVYYDTLPSATGCGDTVYLINLTVGSGNSSATVVETSCGDYTSNSGVTYTSSGMYTENLQTVGGCDSTLTLDLTILSESSSSLNASACDSYTSPSGQVYLSPGTYTDTIPNTSGCDSIITIDLIFTPAEALVSQNEITLTSVNNGSGYQWVDCDNNYAPISGETAATFTATSNGNYALILTNSDNCSDTSACFSISTIGLEDEELLGVELYPNPNKGTFQLDLGKKVEKIGLTITAVNGKVVYANVFVNTEEINIEQTFERGFYFVTLTREVRKQTLKMIVE</sequence>
<keyword evidence="2" id="KW-1015">Disulfide bond</keyword>
<dbReference type="GO" id="GO:0005975">
    <property type="term" value="P:carbohydrate metabolic process"/>
    <property type="evidence" value="ECO:0007669"/>
    <property type="project" value="UniProtKB-ARBA"/>
</dbReference>
<organism evidence="5 6">
    <name type="scientific">Lishizhenia tianjinensis</name>
    <dbReference type="NCBI Taxonomy" id="477690"/>
    <lineage>
        <taxon>Bacteria</taxon>
        <taxon>Pseudomonadati</taxon>
        <taxon>Bacteroidota</taxon>
        <taxon>Flavobacteriia</taxon>
        <taxon>Flavobacteriales</taxon>
        <taxon>Crocinitomicaceae</taxon>
        <taxon>Lishizhenia</taxon>
    </lineage>
</organism>
<evidence type="ECO:0000313" key="6">
    <source>
        <dbReference type="Proteomes" id="UP000236454"/>
    </source>
</evidence>
<gene>
    <name evidence="5" type="ORF">SAMN05216474_0710</name>
</gene>
<keyword evidence="1 3" id="KW-0732">Signal</keyword>
<dbReference type="GO" id="GO:0004222">
    <property type="term" value="F:metalloendopeptidase activity"/>
    <property type="evidence" value="ECO:0007669"/>
    <property type="project" value="TreeGrafter"/>
</dbReference>
<dbReference type="PANTHER" id="PTHR46130">
    <property type="entry name" value="LAMGL DOMAIN-CONTAINING PROTEIN"/>
    <property type="match status" value="1"/>
</dbReference>
<dbReference type="Gene3D" id="2.60.120.200">
    <property type="match status" value="1"/>
</dbReference>
<protein>
    <submittedName>
        <fullName evidence="5">Por secretion system C-terminal sorting domain-containing protein</fullName>
    </submittedName>
</protein>